<protein>
    <submittedName>
        <fullName evidence="2">Uncharacterized protein</fullName>
    </submittedName>
</protein>
<evidence type="ECO:0000256" key="1">
    <source>
        <dbReference type="SAM" id="MobiDB-lite"/>
    </source>
</evidence>
<dbReference type="Proteomes" id="UP001140091">
    <property type="component" value="Unassembled WGS sequence"/>
</dbReference>
<name>A0A9W8IWS9_9AGAR</name>
<proteinExistence type="predicted"/>
<feature type="non-terminal residue" evidence="2">
    <location>
        <position position="76"/>
    </location>
</feature>
<dbReference type="AlphaFoldDB" id="A0A9W8IWS9"/>
<comment type="caution">
    <text evidence="2">The sequence shown here is derived from an EMBL/GenBank/DDBJ whole genome shotgun (WGS) entry which is preliminary data.</text>
</comment>
<gene>
    <name evidence="2" type="ORF">H1R20_g13857</name>
</gene>
<accession>A0A9W8IWS9</accession>
<reference evidence="2" key="1">
    <citation type="submission" date="2022-06" db="EMBL/GenBank/DDBJ databases">
        <title>Genome Sequence of Candolleomyces eurysporus.</title>
        <authorList>
            <person name="Buettner E."/>
        </authorList>
    </citation>
    <scope>NUCLEOTIDE SEQUENCE</scope>
    <source>
        <strain evidence="2">VTCC 930004</strain>
    </source>
</reference>
<organism evidence="2 3">
    <name type="scientific">Candolleomyces eurysporus</name>
    <dbReference type="NCBI Taxonomy" id="2828524"/>
    <lineage>
        <taxon>Eukaryota</taxon>
        <taxon>Fungi</taxon>
        <taxon>Dikarya</taxon>
        <taxon>Basidiomycota</taxon>
        <taxon>Agaricomycotina</taxon>
        <taxon>Agaricomycetes</taxon>
        <taxon>Agaricomycetidae</taxon>
        <taxon>Agaricales</taxon>
        <taxon>Agaricineae</taxon>
        <taxon>Psathyrellaceae</taxon>
        <taxon>Candolleomyces</taxon>
    </lineage>
</organism>
<dbReference type="EMBL" id="JANBPK010001384">
    <property type="protein sequence ID" value="KAJ2923239.1"/>
    <property type="molecule type" value="Genomic_DNA"/>
</dbReference>
<keyword evidence="3" id="KW-1185">Reference proteome</keyword>
<evidence type="ECO:0000313" key="2">
    <source>
        <dbReference type="EMBL" id="KAJ2923239.1"/>
    </source>
</evidence>
<feature type="region of interest" description="Disordered" evidence="1">
    <location>
        <begin position="19"/>
        <end position="59"/>
    </location>
</feature>
<evidence type="ECO:0000313" key="3">
    <source>
        <dbReference type="Proteomes" id="UP001140091"/>
    </source>
</evidence>
<sequence length="76" mass="8195">MLNKLGLAPEWMKALSATGSHVELPTSPEAVHGEPSEGENGDDIKSDDSDSGGTDGDRYLTDLDELNVFIDFELED</sequence>